<sequence>MEIREFLDGRGGSPFASWFDDLDAQAAAKVTVALTRMERGNLSNAKGVGGGVREYRIDWGPGYRVYFGQDGDTLIILLCGGTKRRQQDDIDEAQAHWAEYKRRKKEEGDGPDP</sequence>
<dbReference type="AlphaFoldDB" id="A0A1S1PA78"/>
<reference evidence="1 2" key="1">
    <citation type="submission" date="2016-10" db="EMBL/GenBank/DDBJ databases">
        <title>Draft genome sequence of Methylobacterium extorquens CP3, a seed endophyte of Crotalaria pumila with plant growth-promoting and metal tolerance properties.</title>
        <authorList>
            <person name="Sanchez-Lopez A.S."/>
            <person name="Van Hamme J.D."/>
            <person name="Thijs S."/>
            <person name="Mcammond B.M."/>
            <person name="Stevens V."/>
            <person name="Gonzalez-Chavez M.D.C."/>
            <person name="Vangronsveld J."/>
        </authorList>
    </citation>
    <scope>NUCLEOTIDE SEQUENCE [LARGE SCALE GENOMIC DNA]</scope>
    <source>
        <strain evidence="1 2">CP3</strain>
    </source>
</reference>
<evidence type="ECO:0000313" key="1">
    <source>
        <dbReference type="EMBL" id="OHV18067.1"/>
    </source>
</evidence>
<comment type="caution">
    <text evidence="1">The sequence shown here is derived from an EMBL/GenBank/DDBJ whole genome shotgun (WGS) entry which is preliminary data.</text>
</comment>
<dbReference type="InterPro" id="IPR009241">
    <property type="entry name" value="HigB-like"/>
</dbReference>
<dbReference type="PANTHER" id="PTHR41791:SF1">
    <property type="entry name" value="SSL7039 PROTEIN"/>
    <property type="match status" value="1"/>
</dbReference>
<proteinExistence type="predicted"/>
<dbReference type="Proteomes" id="UP000180215">
    <property type="component" value="Unassembled WGS sequence"/>
</dbReference>
<dbReference type="PANTHER" id="PTHR41791">
    <property type="entry name" value="SSL7039 PROTEIN"/>
    <property type="match status" value="1"/>
</dbReference>
<protein>
    <submittedName>
        <fullName evidence="1">Addiction module protein</fullName>
    </submittedName>
</protein>
<gene>
    <name evidence="1" type="ORF">BK022_01770</name>
</gene>
<accession>A0A1S1PA78</accession>
<dbReference type="Pfam" id="PF05973">
    <property type="entry name" value="Gp49"/>
    <property type="match status" value="1"/>
</dbReference>
<dbReference type="NCBIfam" id="TIGR02683">
    <property type="entry name" value="upstrm_HI1419"/>
    <property type="match status" value="1"/>
</dbReference>
<name>A0A1S1PA78_METEX</name>
<dbReference type="EMBL" id="MNAO01000009">
    <property type="protein sequence ID" value="OHV18067.1"/>
    <property type="molecule type" value="Genomic_DNA"/>
</dbReference>
<dbReference type="PIRSF" id="PIRSF028744">
    <property type="entry name" value="Addict_mod_HI1419"/>
    <property type="match status" value="1"/>
</dbReference>
<dbReference type="InterPro" id="IPR014056">
    <property type="entry name" value="TypeIITA-like_toxin_pred"/>
</dbReference>
<organism evidence="1 2">
    <name type="scientific">Methylorubrum extorquens</name>
    <name type="common">Methylobacterium dichloromethanicum</name>
    <name type="synonym">Methylobacterium extorquens</name>
    <dbReference type="NCBI Taxonomy" id="408"/>
    <lineage>
        <taxon>Bacteria</taxon>
        <taxon>Pseudomonadati</taxon>
        <taxon>Pseudomonadota</taxon>
        <taxon>Alphaproteobacteria</taxon>
        <taxon>Hyphomicrobiales</taxon>
        <taxon>Methylobacteriaceae</taxon>
        <taxon>Methylorubrum</taxon>
    </lineage>
</organism>
<evidence type="ECO:0000313" key="2">
    <source>
        <dbReference type="Proteomes" id="UP000180215"/>
    </source>
</evidence>